<feature type="transmembrane region" description="Helical" evidence="1">
    <location>
        <begin position="122"/>
        <end position="140"/>
    </location>
</feature>
<organism evidence="2 3">
    <name type="scientific">Brevundimonas lenta</name>
    <dbReference type="NCBI Taxonomy" id="424796"/>
    <lineage>
        <taxon>Bacteria</taxon>
        <taxon>Pseudomonadati</taxon>
        <taxon>Pseudomonadota</taxon>
        <taxon>Alphaproteobacteria</taxon>
        <taxon>Caulobacterales</taxon>
        <taxon>Caulobacteraceae</taxon>
        <taxon>Brevundimonas</taxon>
    </lineage>
</organism>
<dbReference type="Proteomes" id="UP000529946">
    <property type="component" value="Unassembled WGS sequence"/>
</dbReference>
<reference evidence="2 3" key="1">
    <citation type="submission" date="2020-08" db="EMBL/GenBank/DDBJ databases">
        <title>Genomic Encyclopedia of Type Strains, Phase IV (KMG-IV): sequencing the most valuable type-strain genomes for metagenomic binning, comparative biology and taxonomic classification.</title>
        <authorList>
            <person name="Goeker M."/>
        </authorList>
    </citation>
    <scope>NUCLEOTIDE SEQUENCE [LARGE SCALE GENOMIC DNA]</scope>
    <source>
        <strain evidence="2 3">DSM 23960</strain>
    </source>
</reference>
<keyword evidence="1" id="KW-0472">Membrane</keyword>
<sequence>MGRQVELAFLHPLWLTAAWIVSAVALLCSVEAGGAFDTAGSIFPAPWPIAFAVALSFASAFLLPLAWVHGVFRAAHLAMREEGTSRLSDWTFWLAGAGCALAVLASPAIMMSDEATLEAIGYWPNLVGMGVAAAYVASFWTAATTLVRFEGRTGQSDGKVAGTFVLLLYWIIGAWLLRPRLMKLKAALTAAPGTSAA</sequence>
<keyword evidence="3" id="KW-1185">Reference proteome</keyword>
<feature type="transmembrane region" description="Helical" evidence="1">
    <location>
        <begin position="12"/>
        <end position="36"/>
    </location>
</feature>
<dbReference type="RefSeq" id="WP_183202834.1">
    <property type="nucleotide sequence ID" value="NZ_BAAAER010000005.1"/>
</dbReference>
<feature type="transmembrane region" description="Helical" evidence="1">
    <location>
        <begin position="90"/>
        <end position="110"/>
    </location>
</feature>
<dbReference type="EMBL" id="JACIDM010000001">
    <property type="protein sequence ID" value="MBB4081794.1"/>
    <property type="molecule type" value="Genomic_DNA"/>
</dbReference>
<name>A0A7W6JB15_9CAUL</name>
<keyword evidence="1" id="KW-1133">Transmembrane helix</keyword>
<dbReference type="AlphaFoldDB" id="A0A7W6JB15"/>
<protein>
    <submittedName>
        <fullName evidence="2">Putative lysophospholipase L1 biosynthesis ABC-type transport system permease subunit</fullName>
    </submittedName>
</protein>
<accession>A0A7W6JB15</accession>
<comment type="caution">
    <text evidence="2">The sequence shown here is derived from an EMBL/GenBank/DDBJ whole genome shotgun (WGS) entry which is preliminary data.</text>
</comment>
<evidence type="ECO:0000313" key="2">
    <source>
        <dbReference type="EMBL" id="MBB4081794.1"/>
    </source>
</evidence>
<gene>
    <name evidence="2" type="ORF">GGR12_000633</name>
</gene>
<keyword evidence="1" id="KW-0812">Transmembrane</keyword>
<feature type="transmembrane region" description="Helical" evidence="1">
    <location>
        <begin position="160"/>
        <end position="177"/>
    </location>
</feature>
<feature type="transmembrane region" description="Helical" evidence="1">
    <location>
        <begin position="48"/>
        <end position="70"/>
    </location>
</feature>
<proteinExistence type="predicted"/>
<evidence type="ECO:0000256" key="1">
    <source>
        <dbReference type="SAM" id="Phobius"/>
    </source>
</evidence>
<evidence type="ECO:0000313" key="3">
    <source>
        <dbReference type="Proteomes" id="UP000529946"/>
    </source>
</evidence>